<keyword evidence="1" id="KW-1133">Transmembrane helix</keyword>
<evidence type="ECO:0000313" key="2">
    <source>
        <dbReference type="EMBL" id="KAJ0228553.1"/>
    </source>
</evidence>
<evidence type="ECO:0000313" key="3">
    <source>
        <dbReference type="Proteomes" id="UP000235145"/>
    </source>
</evidence>
<proteinExistence type="predicted"/>
<comment type="caution">
    <text evidence="2">The sequence shown here is derived from an EMBL/GenBank/DDBJ whole genome shotgun (WGS) entry which is preliminary data.</text>
</comment>
<evidence type="ECO:0000256" key="1">
    <source>
        <dbReference type="SAM" id="Phobius"/>
    </source>
</evidence>
<dbReference type="AlphaFoldDB" id="A0A9R1WQM2"/>
<accession>A0A9R1WQM2</accession>
<keyword evidence="1" id="KW-0812">Transmembrane</keyword>
<organism evidence="2 3">
    <name type="scientific">Lactuca sativa</name>
    <name type="common">Garden lettuce</name>
    <dbReference type="NCBI Taxonomy" id="4236"/>
    <lineage>
        <taxon>Eukaryota</taxon>
        <taxon>Viridiplantae</taxon>
        <taxon>Streptophyta</taxon>
        <taxon>Embryophyta</taxon>
        <taxon>Tracheophyta</taxon>
        <taxon>Spermatophyta</taxon>
        <taxon>Magnoliopsida</taxon>
        <taxon>eudicotyledons</taxon>
        <taxon>Gunneridae</taxon>
        <taxon>Pentapetalae</taxon>
        <taxon>asterids</taxon>
        <taxon>campanulids</taxon>
        <taxon>Asterales</taxon>
        <taxon>Asteraceae</taxon>
        <taxon>Cichorioideae</taxon>
        <taxon>Cichorieae</taxon>
        <taxon>Lactucinae</taxon>
        <taxon>Lactuca</taxon>
    </lineage>
</organism>
<sequence>MSRWTPNPDGLCPIVELNFKDVFLRNHFSYNHGIISLSMITIFLTYTECITFLERFMQESIKKLYYYEPLKPLISAITVITNDEEYGGFIFHAYGTDEDDDGDDSCIDGGENEDEIDNLIDVDVDFNEDIVTMNWTKGDDFQNKLYGEEEGGNDNT</sequence>
<protein>
    <submittedName>
        <fullName evidence="2">Uncharacterized protein</fullName>
    </submittedName>
</protein>
<feature type="transmembrane region" description="Helical" evidence="1">
    <location>
        <begin position="33"/>
        <end position="53"/>
    </location>
</feature>
<keyword evidence="3" id="KW-1185">Reference proteome</keyword>
<reference evidence="2 3" key="1">
    <citation type="journal article" date="2017" name="Nat. Commun.">
        <title>Genome assembly with in vitro proximity ligation data and whole-genome triplication in lettuce.</title>
        <authorList>
            <person name="Reyes-Chin-Wo S."/>
            <person name="Wang Z."/>
            <person name="Yang X."/>
            <person name="Kozik A."/>
            <person name="Arikit S."/>
            <person name="Song C."/>
            <person name="Xia L."/>
            <person name="Froenicke L."/>
            <person name="Lavelle D.O."/>
            <person name="Truco M.J."/>
            <person name="Xia R."/>
            <person name="Zhu S."/>
            <person name="Xu C."/>
            <person name="Xu H."/>
            <person name="Xu X."/>
            <person name="Cox K."/>
            <person name="Korf I."/>
            <person name="Meyers B.C."/>
            <person name="Michelmore R.W."/>
        </authorList>
    </citation>
    <scope>NUCLEOTIDE SEQUENCE [LARGE SCALE GENOMIC DNA]</scope>
    <source>
        <strain evidence="3">cv. Salinas</strain>
        <tissue evidence="2">Seedlings</tissue>
    </source>
</reference>
<gene>
    <name evidence="2" type="ORF">LSAT_V11C100017830</name>
</gene>
<dbReference type="EMBL" id="NBSK02000001">
    <property type="protein sequence ID" value="KAJ0228553.1"/>
    <property type="molecule type" value="Genomic_DNA"/>
</dbReference>
<dbReference type="Proteomes" id="UP000235145">
    <property type="component" value="Unassembled WGS sequence"/>
</dbReference>
<name>A0A9R1WQM2_LACSA</name>
<keyword evidence="1" id="KW-0472">Membrane</keyword>